<dbReference type="NCBIfam" id="TIGR02318">
    <property type="entry name" value="phosphono_phnM"/>
    <property type="match status" value="1"/>
</dbReference>
<keyword evidence="2" id="KW-0378">Hydrolase</keyword>
<feature type="domain" description="Amidohydrolase 3" evidence="1">
    <location>
        <begin position="306"/>
        <end position="399"/>
    </location>
</feature>
<dbReference type="NCBIfam" id="NF011990">
    <property type="entry name" value="PRK15446.2-6"/>
    <property type="match status" value="1"/>
</dbReference>
<dbReference type="PANTHER" id="PTHR43135">
    <property type="entry name" value="ALPHA-D-RIBOSE 1-METHYLPHOSPHONATE 5-TRIPHOSPHATE DIPHOSPHATASE"/>
    <property type="match status" value="1"/>
</dbReference>
<dbReference type="EMBL" id="JACYFC010000003">
    <property type="protein sequence ID" value="MBD5771324.1"/>
    <property type="molecule type" value="Genomic_DNA"/>
</dbReference>
<name>A0ABR8P0N7_9GAMM</name>
<dbReference type="NCBIfam" id="NF011987">
    <property type="entry name" value="PRK15446.2-3"/>
    <property type="match status" value="1"/>
</dbReference>
<gene>
    <name evidence="2" type="primary">phnM</name>
    <name evidence="2" type="ORF">IF202_09705</name>
</gene>
<proteinExistence type="predicted"/>
<dbReference type="InterPro" id="IPR032466">
    <property type="entry name" value="Metal_Hydrolase"/>
</dbReference>
<dbReference type="Proteomes" id="UP000604161">
    <property type="component" value="Unassembled WGS sequence"/>
</dbReference>
<dbReference type="SUPFAM" id="SSF51338">
    <property type="entry name" value="Composite domain of metallo-dependent hydrolases"/>
    <property type="match status" value="1"/>
</dbReference>
<evidence type="ECO:0000313" key="2">
    <source>
        <dbReference type="EMBL" id="MBD5771324.1"/>
    </source>
</evidence>
<dbReference type="PIRSF" id="PIRSF038971">
    <property type="entry name" value="PhnM"/>
    <property type="match status" value="1"/>
</dbReference>
<dbReference type="GO" id="GO:0016787">
    <property type="term" value="F:hydrolase activity"/>
    <property type="evidence" value="ECO:0007669"/>
    <property type="project" value="UniProtKB-KW"/>
</dbReference>
<dbReference type="SUPFAM" id="SSF51556">
    <property type="entry name" value="Metallo-dependent hydrolases"/>
    <property type="match status" value="1"/>
</dbReference>
<dbReference type="Pfam" id="PF07969">
    <property type="entry name" value="Amidohydro_3"/>
    <property type="match status" value="1"/>
</dbReference>
<dbReference type="InterPro" id="IPR011059">
    <property type="entry name" value="Metal-dep_hydrolase_composite"/>
</dbReference>
<sequence length="401" mass="44056">MFSLLIPLPTTQHHQSTKLEEVVMILTNAQIVLADEIIKGTLVIKDGVIEKIDHGNVSLANAIDCQNGYITAGMIELHTDNMEKHFTPRPGVTWPAIQAFKVHDAQMVSAGITSVFDAISVGDVVEGSERLNNLSRMVDALNDSRDRGLTRADHYLHLRCEVSHKDTLNNFHSLLEQTSVQLVSIMDHSPGQRQFAKIDKYREYYQGKYKLSHDEMEAFITRQTDASALYSAPFREAISNTCHKLNIPLASHDDATLAHVEESHDFSMVIAEFPTTAEAAIAAHSKGMSVLMGAPNVVRGGSHSGNIAAHELAAAGVLDILSSDYYPASLLEAAFKIAQLESNDYDIPKAMALVSLNPAKAVGLNDRGEIAVGKKADLIWSTLEEDHVHIEQVWKNGQRAF</sequence>
<reference evidence="2 3" key="1">
    <citation type="submission" date="2020-09" db="EMBL/GenBank/DDBJ databases">
        <title>Marinomonas sp. nov., isolated from the cysticercosis algae of Qingdao, China.</title>
        <authorList>
            <person name="Sun X."/>
        </authorList>
    </citation>
    <scope>NUCLEOTIDE SEQUENCE [LARGE SCALE GENOMIC DNA]</scope>
    <source>
        <strain evidence="2 3">SM2066</strain>
    </source>
</reference>
<evidence type="ECO:0000259" key="1">
    <source>
        <dbReference type="Pfam" id="PF07969"/>
    </source>
</evidence>
<dbReference type="PANTHER" id="PTHR43135:SF3">
    <property type="entry name" value="ALPHA-D-RIBOSE 1-METHYLPHOSPHONATE 5-TRIPHOSPHATE DIPHOSPHATASE"/>
    <property type="match status" value="1"/>
</dbReference>
<protein>
    <submittedName>
        <fullName evidence="2">Alpha-D-ribose 1-methylphosphonate 5-triphosphate diphosphatase</fullName>
        <ecNumber evidence="2">3.6.1.63</ecNumber>
    </submittedName>
</protein>
<comment type="caution">
    <text evidence="2">The sequence shown here is derived from an EMBL/GenBank/DDBJ whole genome shotgun (WGS) entry which is preliminary data.</text>
</comment>
<dbReference type="Gene3D" id="3.20.20.140">
    <property type="entry name" value="Metal-dependent hydrolases"/>
    <property type="match status" value="1"/>
</dbReference>
<organism evidence="2 3">
    <name type="scientific">Marinomonas colpomeniae</name>
    <dbReference type="NCBI Taxonomy" id="2774408"/>
    <lineage>
        <taxon>Bacteria</taxon>
        <taxon>Pseudomonadati</taxon>
        <taxon>Pseudomonadota</taxon>
        <taxon>Gammaproteobacteria</taxon>
        <taxon>Oceanospirillales</taxon>
        <taxon>Oceanospirillaceae</taxon>
        <taxon>Marinomonas</taxon>
    </lineage>
</organism>
<dbReference type="Gene3D" id="2.30.40.10">
    <property type="entry name" value="Urease, subunit C, domain 1"/>
    <property type="match status" value="1"/>
</dbReference>
<dbReference type="InterPro" id="IPR013108">
    <property type="entry name" value="Amidohydro_3"/>
</dbReference>
<dbReference type="NCBIfam" id="NF011984">
    <property type="entry name" value="PRK15446.1-5"/>
    <property type="match status" value="1"/>
</dbReference>
<accession>A0ABR8P0N7</accession>
<dbReference type="InterPro" id="IPR051781">
    <property type="entry name" value="Metallo-dep_Hydrolase"/>
</dbReference>
<evidence type="ECO:0000313" key="3">
    <source>
        <dbReference type="Proteomes" id="UP000604161"/>
    </source>
</evidence>
<dbReference type="NCBIfam" id="NF011981">
    <property type="entry name" value="PRK15446.1-2"/>
    <property type="match status" value="1"/>
</dbReference>
<dbReference type="EC" id="3.6.1.63" evidence="2"/>
<dbReference type="CDD" id="cd01306">
    <property type="entry name" value="PhnM"/>
    <property type="match status" value="1"/>
</dbReference>
<dbReference type="InterPro" id="IPR012696">
    <property type="entry name" value="PhnM"/>
</dbReference>
<keyword evidence="3" id="KW-1185">Reference proteome</keyword>